<dbReference type="CDD" id="cd03354">
    <property type="entry name" value="LbH_SAT"/>
    <property type="match status" value="1"/>
</dbReference>
<evidence type="ECO:0000256" key="6">
    <source>
        <dbReference type="PIRNR" id="PIRNR000441"/>
    </source>
</evidence>
<dbReference type="Gene3D" id="2.160.10.10">
    <property type="entry name" value="Hexapeptide repeat proteins"/>
    <property type="match status" value="1"/>
</dbReference>
<gene>
    <name evidence="7" type="ORF">HPC62_01230</name>
</gene>
<dbReference type="InterPro" id="IPR045304">
    <property type="entry name" value="LbH_SAT"/>
</dbReference>
<dbReference type="RefSeq" id="WP_172358714.1">
    <property type="nucleotide sequence ID" value="NZ_CP053661.1"/>
</dbReference>
<dbReference type="InterPro" id="IPR001451">
    <property type="entry name" value="Hexapep"/>
</dbReference>
<dbReference type="SUPFAM" id="SSF51161">
    <property type="entry name" value="Trimeric LpxA-like enzymes"/>
    <property type="match status" value="1"/>
</dbReference>
<dbReference type="KEGG" id="theu:HPC62_01230"/>
<name>A0A6M8BEU3_9CYAN</name>
<keyword evidence="5 6" id="KW-0012">Acyltransferase</keyword>
<dbReference type="PIRSF" id="PIRSF000441">
    <property type="entry name" value="CysE"/>
    <property type="match status" value="1"/>
</dbReference>
<dbReference type="InterPro" id="IPR011004">
    <property type="entry name" value="Trimer_LpxA-like_sf"/>
</dbReference>
<accession>A0A6M8BEU3</accession>
<keyword evidence="4" id="KW-0677">Repeat</keyword>
<dbReference type="InterPro" id="IPR018357">
    <property type="entry name" value="Hexapep_transf_CS"/>
</dbReference>
<dbReference type="GO" id="GO:0043886">
    <property type="term" value="F:structural constituent of carboxysome shell"/>
    <property type="evidence" value="ECO:0007669"/>
    <property type="project" value="UniProtKB-ARBA"/>
</dbReference>
<evidence type="ECO:0000256" key="1">
    <source>
        <dbReference type="ARBA" id="ARBA00007274"/>
    </source>
</evidence>
<dbReference type="GO" id="GO:0009001">
    <property type="term" value="F:serine O-acetyltransferase activity"/>
    <property type="evidence" value="ECO:0007669"/>
    <property type="project" value="UniProtKB-EC"/>
</dbReference>
<dbReference type="EC" id="2.3.1.30" evidence="6"/>
<keyword evidence="8" id="KW-1185">Reference proteome</keyword>
<evidence type="ECO:0000256" key="2">
    <source>
        <dbReference type="ARBA" id="ARBA00018522"/>
    </source>
</evidence>
<comment type="similarity">
    <text evidence="1 6">Belongs to the transferase hexapeptide repeat family.</text>
</comment>
<dbReference type="EMBL" id="CP053661">
    <property type="protein sequence ID" value="QKD84702.1"/>
    <property type="molecule type" value="Genomic_DNA"/>
</dbReference>
<dbReference type="GO" id="GO:0031470">
    <property type="term" value="C:carboxysome"/>
    <property type="evidence" value="ECO:0007669"/>
    <property type="project" value="UniProtKB-ARBA"/>
</dbReference>
<evidence type="ECO:0000256" key="5">
    <source>
        <dbReference type="ARBA" id="ARBA00023315"/>
    </source>
</evidence>
<dbReference type="Proteomes" id="UP000505210">
    <property type="component" value="Chromosome"/>
</dbReference>
<evidence type="ECO:0000256" key="4">
    <source>
        <dbReference type="ARBA" id="ARBA00022737"/>
    </source>
</evidence>
<protein>
    <recommendedName>
        <fullName evidence="2 6">Serine acetyltransferase</fullName>
        <ecNumber evidence="6">2.3.1.30</ecNumber>
    </recommendedName>
</protein>
<evidence type="ECO:0000313" key="8">
    <source>
        <dbReference type="Proteomes" id="UP000505210"/>
    </source>
</evidence>
<organism evidence="7 8">
    <name type="scientific">Thermoleptolyngbya sichuanensis A183</name>
    <dbReference type="NCBI Taxonomy" id="2737172"/>
    <lineage>
        <taxon>Bacteria</taxon>
        <taxon>Bacillati</taxon>
        <taxon>Cyanobacteriota</taxon>
        <taxon>Cyanophyceae</taxon>
        <taxon>Oculatellales</taxon>
        <taxon>Oculatellaceae</taxon>
        <taxon>Thermoleptolyngbya</taxon>
        <taxon>Thermoleptolyngbya sichuanensis</taxon>
    </lineage>
</organism>
<dbReference type="InterPro" id="IPR005881">
    <property type="entry name" value="Ser_O-AcTrfase"/>
</dbReference>
<dbReference type="PROSITE" id="PS00101">
    <property type="entry name" value="HEXAPEP_TRANSFERASES"/>
    <property type="match status" value="1"/>
</dbReference>
<proteinExistence type="inferred from homology"/>
<dbReference type="PANTHER" id="PTHR42811">
    <property type="entry name" value="SERINE ACETYLTRANSFERASE"/>
    <property type="match status" value="1"/>
</dbReference>
<evidence type="ECO:0000313" key="7">
    <source>
        <dbReference type="EMBL" id="QKD84702.1"/>
    </source>
</evidence>
<dbReference type="GO" id="GO:0005737">
    <property type="term" value="C:cytoplasm"/>
    <property type="evidence" value="ECO:0007669"/>
    <property type="project" value="InterPro"/>
</dbReference>
<evidence type="ECO:0000256" key="3">
    <source>
        <dbReference type="ARBA" id="ARBA00022679"/>
    </source>
</evidence>
<reference evidence="7 8" key="1">
    <citation type="submission" date="2020-05" db="EMBL/GenBank/DDBJ databases">
        <title>Complete genome sequence of of a novel Thermoleptolyngbya strain isolated from hot springs of Ganzi, Sichuan China.</title>
        <authorList>
            <person name="Tang J."/>
            <person name="Daroch M."/>
            <person name="Li L."/>
            <person name="Waleron K."/>
            <person name="Waleron M."/>
            <person name="Waleron M."/>
        </authorList>
    </citation>
    <scope>NUCLEOTIDE SEQUENCE [LARGE SCALE GENOMIC DNA]</scope>
    <source>
        <strain evidence="7 8">PKUAC-SCTA183</strain>
    </source>
</reference>
<sequence length="177" mass="19375">MDEFRNEFRDAELTIAQPDWSREQLKRWWDPGRQLLRSIRRYQTWKRRGGLLGLLGSKVAVLHYRFWSVVSASEIHLTCKLGGGLLLTHPNGVIIHPDAEVGANCLILQQVTLVAGVKVGNGVDIGAGAKIIRPVTIGDRARIGANAVVTKDIRPGATVVGIPAREIKSSNLIGATR</sequence>
<dbReference type="AlphaFoldDB" id="A0A6M8BEU3"/>
<dbReference type="GO" id="GO:0006535">
    <property type="term" value="P:cysteine biosynthetic process from serine"/>
    <property type="evidence" value="ECO:0007669"/>
    <property type="project" value="InterPro"/>
</dbReference>
<comment type="catalytic activity">
    <reaction evidence="6">
        <text>L-serine + acetyl-CoA = O-acetyl-L-serine + CoA</text>
        <dbReference type="Rhea" id="RHEA:24560"/>
        <dbReference type="ChEBI" id="CHEBI:33384"/>
        <dbReference type="ChEBI" id="CHEBI:57287"/>
        <dbReference type="ChEBI" id="CHEBI:57288"/>
        <dbReference type="ChEBI" id="CHEBI:58340"/>
        <dbReference type="EC" id="2.3.1.30"/>
    </reaction>
</comment>
<dbReference type="Pfam" id="PF00132">
    <property type="entry name" value="Hexapep"/>
    <property type="match status" value="1"/>
</dbReference>
<keyword evidence="3 6" id="KW-0808">Transferase</keyword>